<feature type="compositionally biased region" description="Polar residues" evidence="1">
    <location>
        <begin position="97"/>
        <end position="108"/>
    </location>
</feature>
<evidence type="ECO:0000256" key="1">
    <source>
        <dbReference type="SAM" id="MobiDB-lite"/>
    </source>
</evidence>
<dbReference type="VEuPathDB" id="FungiDB:NCU10076"/>
<name>Q7S015_NEUCR</name>
<dbReference type="KEGG" id="ncr:NCU10076"/>
<dbReference type="InParanoid" id="Q7S015"/>
<organism evidence="2 3">
    <name type="scientific">Neurospora crassa (strain ATCC 24698 / 74-OR23-1A / CBS 708.71 / DSM 1257 / FGSC 987)</name>
    <dbReference type="NCBI Taxonomy" id="367110"/>
    <lineage>
        <taxon>Eukaryota</taxon>
        <taxon>Fungi</taxon>
        <taxon>Dikarya</taxon>
        <taxon>Ascomycota</taxon>
        <taxon>Pezizomycotina</taxon>
        <taxon>Sordariomycetes</taxon>
        <taxon>Sordariomycetidae</taxon>
        <taxon>Sordariales</taxon>
        <taxon>Sordariaceae</taxon>
        <taxon>Neurospora</taxon>
    </lineage>
</organism>
<dbReference type="EMBL" id="CM002236">
    <property type="protein sequence ID" value="EAA28632.3"/>
    <property type="molecule type" value="Genomic_DNA"/>
</dbReference>
<dbReference type="PaxDb" id="5141-EFNCRP00000002051"/>
<evidence type="ECO:0000313" key="3">
    <source>
        <dbReference type="Proteomes" id="UP000001805"/>
    </source>
</evidence>
<reference evidence="2 3" key="1">
    <citation type="journal article" date="2003" name="Nature">
        <title>The genome sequence of the filamentous fungus Neurospora crassa.</title>
        <authorList>
            <person name="Galagan J.E."/>
            <person name="Calvo S.E."/>
            <person name="Borkovich K.A."/>
            <person name="Selker E.U."/>
            <person name="Read N.D."/>
            <person name="Jaffe D."/>
            <person name="FitzHugh W."/>
            <person name="Ma L.J."/>
            <person name="Smirnov S."/>
            <person name="Purcell S."/>
            <person name="Rehman B."/>
            <person name="Elkins T."/>
            <person name="Engels R."/>
            <person name="Wang S."/>
            <person name="Nielsen C.B."/>
            <person name="Butler J."/>
            <person name="Endrizzi M."/>
            <person name="Qui D."/>
            <person name="Ianakiev P."/>
            <person name="Bell-Pedersen D."/>
            <person name="Nelson M.A."/>
            <person name="Werner-Washburne M."/>
            <person name="Selitrennikoff C.P."/>
            <person name="Kinsey J.A."/>
            <person name="Braun E.L."/>
            <person name="Zelter A."/>
            <person name="Schulte U."/>
            <person name="Kothe G.O."/>
            <person name="Jedd G."/>
            <person name="Mewes W."/>
            <person name="Staben C."/>
            <person name="Marcotte E."/>
            <person name="Greenberg D."/>
            <person name="Roy A."/>
            <person name="Foley K."/>
            <person name="Naylor J."/>
            <person name="Stange-Thomann N."/>
            <person name="Barrett R."/>
            <person name="Gnerre S."/>
            <person name="Kamal M."/>
            <person name="Kamvysselis M."/>
            <person name="Mauceli E."/>
            <person name="Bielke C."/>
            <person name="Rudd S."/>
            <person name="Frishman D."/>
            <person name="Krystofova S."/>
            <person name="Rasmussen C."/>
            <person name="Metzenberg R.L."/>
            <person name="Perkins D.D."/>
            <person name="Kroken S."/>
            <person name="Cogoni C."/>
            <person name="Macino G."/>
            <person name="Catcheside D."/>
            <person name="Li W."/>
            <person name="Pratt R.J."/>
            <person name="Osmani S.A."/>
            <person name="DeSouza C.P."/>
            <person name="Glass L."/>
            <person name="Orbach M.J."/>
            <person name="Berglund J.A."/>
            <person name="Voelker R."/>
            <person name="Yarden O."/>
            <person name="Plamann M."/>
            <person name="Seiler S."/>
            <person name="Dunlap J."/>
            <person name="Radford A."/>
            <person name="Aramayo R."/>
            <person name="Natvig D.O."/>
            <person name="Alex L.A."/>
            <person name="Mannhaupt G."/>
            <person name="Ebbole D.J."/>
            <person name="Freitag M."/>
            <person name="Paulsen I."/>
            <person name="Sachs M.S."/>
            <person name="Lander E.S."/>
            <person name="Nusbaum C."/>
            <person name="Birren B."/>
        </authorList>
    </citation>
    <scope>NUCLEOTIDE SEQUENCE [LARGE SCALE GENOMIC DNA]</scope>
    <source>
        <strain evidence="3">ATCC 24698 / 74-OR23-1A / CBS 708.71 / DSM 1257 / FGSC 987</strain>
    </source>
</reference>
<dbReference type="RefSeq" id="XP_957868.3">
    <property type="nucleotide sequence ID" value="XM_952775.3"/>
</dbReference>
<evidence type="ECO:0000313" key="2">
    <source>
        <dbReference type="EMBL" id="EAA28632.3"/>
    </source>
</evidence>
<sequence>MVLWPMEDPEFPKIAKLHRSKDGGRARHKKAMPTIYTQMLAANAAGRGDVVSRPGTRITTSGNIAEREAKVKKDRVGVSPSQVSMGEVNSHGLPIQTVGTAPSQSQGVGHTLVRPGLYSL</sequence>
<dbReference type="HOGENOM" id="CLU_1687113_0_0_1"/>
<dbReference type="Proteomes" id="UP000001805">
    <property type="component" value="Chromosome 1, Linkage Group I"/>
</dbReference>
<protein>
    <submittedName>
        <fullName evidence="2">Uncharacterized protein</fullName>
    </submittedName>
</protein>
<feature type="region of interest" description="Disordered" evidence="1">
    <location>
        <begin position="70"/>
        <end position="109"/>
    </location>
</feature>
<keyword evidence="3" id="KW-1185">Reference proteome</keyword>
<dbReference type="GeneID" id="3874015"/>
<dbReference type="AlphaFoldDB" id="Q7S015"/>
<gene>
    <name evidence="2" type="ORF">NCU10076</name>
</gene>
<accession>Q7S015</accession>
<proteinExistence type="predicted"/>